<dbReference type="PANTHER" id="PTHR16238:SF7">
    <property type="entry name" value="GEM-ASSOCIATED PROTEIN 8"/>
    <property type="match status" value="1"/>
</dbReference>
<dbReference type="OrthoDB" id="5989213at2759"/>
<dbReference type="Proteomes" id="UP000783686">
    <property type="component" value="Unassembled WGS sequence"/>
</dbReference>
<dbReference type="AlphaFoldDB" id="A0A811LH83"/>
<evidence type="ECO:0000256" key="1">
    <source>
        <dbReference type="SAM" id="Coils"/>
    </source>
</evidence>
<sequence length="216" mass="25720">MWDSEDLETFWNHEEALHKWQDIFVNAFTVAHKYYQQHSDNFELEEYGALEQQDVGVGFTGEEYSQMIASGEIEVELDDFNDDDLLPNTSQEINVEDEEEMSPEMLEYFKVTLEHREKRAREKLEEQLRKQQNYLDEDEDEYIEADKIGIYGPIRKSTQAPNLVAEEEERIQKLKDTYGGSWEKVNKMESKLNFEFESKIKEFDAYLWPNIAIRFS</sequence>
<dbReference type="Pfam" id="PF15348">
    <property type="entry name" value="GEMIN8"/>
    <property type="match status" value="1"/>
</dbReference>
<name>A0A811LH83_9BILA</name>
<dbReference type="EMBL" id="CAJFDH010000006">
    <property type="protein sequence ID" value="CAD5228903.1"/>
    <property type="molecule type" value="Genomic_DNA"/>
</dbReference>
<dbReference type="GO" id="GO:0000387">
    <property type="term" value="P:spliceosomal snRNP assembly"/>
    <property type="evidence" value="ECO:0007669"/>
    <property type="project" value="InterPro"/>
</dbReference>
<dbReference type="InterPro" id="IPR034754">
    <property type="entry name" value="GEMIN8"/>
</dbReference>
<dbReference type="Proteomes" id="UP000614601">
    <property type="component" value="Unassembled WGS sequence"/>
</dbReference>
<organism evidence="2 3">
    <name type="scientific">Bursaphelenchus okinawaensis</name>
    <dbReference type="NCBI Taxonomy" id="465554"/>
    <lineage>
        <taxon>Eukaryota</taxon>
        <taxon>Metazoa</taxon>
        <taxon>Ecdysozoa</taxon>
        <taxon>Nematoda</taxon>
        <taxon>Chromadorea</taxon>
        <taxon>Rhabditida</taxon>
        <taxon>Tylenchina</taxon>
        <taxon>Tylenchomorpha</taxon>
        <taxon>Aphelenchoidea</taxon>
        <taxon>Aphelenchoididae</taxon>
        <taxon>Bursaphelenchus</taxon>
    </lineage>
</organism>
<reference evidence="2" key="1">
    <citation type="submission" date="2020-09" db="EMBL/GenBank/DDBJ databases">
        <authorList>
            <person name="Kikuchi T."/>
        </authorList>
    </citation>
    <scope>NUCLEOTIDE SEQUENCE</scope>
    <source>
        <strain evidence="2">SH1</strain>
    </source>
</reference>
<proteinExistence type="predicted"/>
<keyword evidence="3" id="KW-1185">Reference proteome</keyword>
<feature type="coiled-coil region" evidence="1">
    <location>
        <begin position="110"/>
        <end position="141"/>
    </location>
</feature>
<keyword evidence="1" id="KW-0175">Coiled coil</keyword>
<evidence type="ECO:0000313" key="3">
    <source>
        <dbReference type="Proteomes" id="UP000614601"/>
    </source>
</evidence>
<dbReference type="PANTHER" id="PTHR16238">
    <property type="entry name" value="GEM-ASSOCIATED PROTEIN 8"/>
    <property type="match status" value="1"/>
</dbReference>
<evidence type="ECO:0000313" key="2">
    <source>
        <dbReference type="EMBL" id="CAD5228903.1"/>
    </source>
</evidence>
<gene>
    <name evidence="2" type="ORF">BOKJ2_LOCUS12962</name>
</gene>
<dbReference type="EMBL" id="CAJFCW020000006">
    <property type="protein sequence ID" value="CAG9125244.1"/>
    <property type="molecule type" value="Genomic_DNA"/>
</dbReference>
<comment type="caution">
    <text evidence="2">The sequence shown here is derived from an EMBL/GenBank/DDBJ whole genome shotgun (WGS) entry which is preliminary data.</text>
</comment>
<protein>
    <submittedName>
        <fullName evidence="2">Uncharacterized protein</fullName>
    </submittedName>
</protein>
<accession>A0A811LH83</accession>
<dbReference type="GO" id="GO:0032797">
    <property type="term" value="C:SMN complex"/>
    <property type="evidence" value="ECO:0007669"/>
    <property type="project" value="InterPro"/>
</dbReference>